<dbReference type="EMBL" id="RCZC01000002">
    <property type="protein sequence ID" value="TPG54006.1"/>
    <property type="molecule type" value="Genomic_DNA"/>
</dbReference>
<dbReference type="RefSeq" id="WP_140848717.1">
    <property type="nucleotide sequence ID" value="NZ_RCZC01000002.1"/>
</dbReference>
<feature type="transmembrane region" description="Helical" evidence="1">
    <location>
        <begin position="36"/>
        <end position="56"/>
    </location>
</feature>
<organism evidence="2 3">
    <name type="scientific">Sphingomonas glacialis</name>
    <dbReference type="NCBI Taxonomy" id="658225"/>
    <lineage>
        <taxon>Bacteria</taxon>
        <taxon>Pseudomonadati</taxon>
        <taxon>Pseudomonadota</taxon>
        <taxon>Alphaproteobacteria</taxon>
        <taxon>Sphingomonadales</taxon>
        <taxon>Sphingomonadaceae</taxon>
        <taxon>Sphingomonas</taxon>
    </lineage>
</organism>
<comment type="caution">
    <text evidence="2">The sequence shown here is derived from an EMBL/GenBank/DDBJ whole genome shotgun (WGS) entry which is preliminary data.</text>
</comment>
<keyword evidence="1" id="KW-1133">Transmembrane helix</keyword>
<evidence type="ECO:0000313" key="3">
    <source>
        <dbReference type="Proteomes" id="UP000319931"/>
    </source>
</evidence>
<keyword evidence="3" id="KW-1185">Reference proteome</keyword>
<dbReference type="OrthoDB" id="7579571at2"/>
<dbReference type="Proteomes" id="UP000319931">
    <property type="component" value="Unassembled WGS sequence"/>
</dbReference>
<feature type="transmembrane region" description="Helical" evidence="1">
    <location>
        <begin position="6"/>
        <end position="24"/>
    </location>
</feature>
<dbReference type="AlphaFoldDB" id="A0A502FY96"/>
<reference evidence="2 3" key="1">
    <citation type="journal article" date="2019" name="Environ. Microbiol.">
        <title>Species interactions and distinct microbial communities in high Arctic permafrost affected cryosols are associated with the CH4 and CO2 gas fluxes.</title>
        <authorList>
            <person name="Altshuler I."/>
            <person name="Hamel J."/>
            <person name="Turney S."/>
            <person name="Magnuson E."/>
            <person name="Levesque R."/>
            <person name="Greer C."/>
            <person name="Whyte L.G."/>
        </authorList>
    </citation>
    <scope>NUCLEOTIDE SEQUENCE [LARGE SCALE GENOMIC DNA]</scope>
    <source>
        <strain evidence="2 3">E6.1</strain>
    </source>
</reference>
<keyword evidence="1" id="KW-0812">Transmembrane</keyword>
<accession>A0A502FY96</accession>
<protein>
    <submittedName>
        <fullName evidence="2">Uncharacterized protein</fullName>
    </submittedName>
</protein>
<gene>
    <name evidence="2" type="ORF">EAH76_04670</name>
</gene>
<evidence type="ECO:0000256" key="1">
    <source>
        <dbReference type="SAM" id="Phobius"/>
    </source>
</evidence>
<keyword evidence="1" id="KW-0472">Membrane</keyword>
<proteinExistence type="predicted"/>
<sequence length="60" mass="6449">MTDSVMRIVLYLLVLVLPLSALVARRLPIGDAIKMALAWIAIFGVLVIIVTLWQGATTAG</sequence>
<name>A0A502FY96_9SPHN</name>
<evidence type="ECO:0000313" key="2">
    <source>
        <dbReference type="EMBL" id="TPG54006.1"/>
    </source>
</evidence>